<name>A0A9Q9AQX5_9PEZI</name>
<evidence type="ECO:0000313" key="2">
    <source>
        <dbReference type="EMBL" id="USW50442.1"/>
    </source>
</evidence>
<feature type="region of interest" description="Disordered" evidence="1">
    <location>
        <begin position="23"/>
        <end position="182"/>
    </location>
</feature>
<feature type="compositionally biased region" description="Acidic residues" evidence="1">
    <location>
        <begin position="141"/>
        <end position="182"/>
    </location>
</feature>
<gene>
    <name evidence="2" type="ORF">Slin15195_G037610</name>
</gene>
<accession>A0A9Q9AQX5</accession>
<keyword evidence="3" id="KW-1185">Reference proteome</keyword>
<proteinExistence type="predicted"/>
<dbReference type="Proteomes" id="UP001056384">
    <property type="component" value="Chromosome 2"/>
</dbReference>
<protein>
    <submittedName>
        <fullName evidence="2">Uncharacterized protein</fullName>
    </submittedName>
</protein>
<sequence length="255" mass="28024">MRRRRRALDWVVEYDRRWTARLGRREASIADGASDSGDEGSYDSILDEFTMDKYPGSSDDESHISVSSNDDEGAAGPPDLGSDDGESSGGSTMASVYPFAGSDTDGDDTPLDSPALEEEHSGEDLGPDDYESESAWFGSDDHEDGDAMLEDDEGEESAVDEDMEEEEESESVAEQPEDSALDGEIDIDVDGMPEAWSEEHGLYNSECTKDSRYSHVILTWHTCMPSWLYSIYLLITSISSSAHTEPFNSSPRTHT</sequence>
<evidence type="ECO:0000313" key="3">
    <source>
        <dbReference type="Proteomes" id="UP001056384"/>
    </source>
</evidence>
<dbReference type="EMBL" id="CP099419">
    <property type="protein sequence ID" value="USW50442.1"/>
    <property type="molecule type" value="Genomic_DNA"/>
</dbReference>
<reference evidence="2" key="1">
    <citation type="submission" date="2022-06" db="EMBL/GenBank/DDBJ databases">
        <title>Complete genome sequences of two strains of the flax pathogen Septoria linicola.</title>
        <authorList>
            <person name="Lapalu N."/>
            <person name="Simon A."/>
            <person name="Demenou B."/>
            <person name="Paumier D."/>
            <person name="Guillot M.-P."/>
            <person name="Gout L."/>
            <person name="Valade R."/>
        </authorList>
    </citation>
    <scope>NUCLEOTIDE SEQUENCE</scope>
    <source>
        <strain evidence="2">SE15195</strain>
    </source>
</reference>
<evidence type="ECO:0000256" key="1">
    <source>
        <dbReference type="SAM" id="MobiDB-lite"/>
    </source>
</evidence>
<dbReference type="AlphaFoldDB" id="A0A9Q9AQX5"/>
<organism evidence="2 3">
    <name type="scientific">Septoria linicola</name>
    <dbReference type="NCBI Taxonomy" id="215465"/>
    <lineage>
        <taxon>Eukaryota</taxon>
        <taxon>Fungi</taxon>
        <taxon>Dikarya</taxon>
        <taxon>Ascomycota</taxon>
        <taxon>Pezizomycotina</taxon>
        <taxon>Dothideomycetes</taxon>
        <taxon>Dothideomycetidae</taxon>
        <taxon>Mycosphaerellales</taxon>
        <taxon>Mycosphaerellaceae</taxon>
        <taxon>Septoria</taxon>
    </lineage>
</organism>